<evidence type="ECO:0000313" key="2">
    <source>
        <dbReference type="Proteomes" id="UP000502260"/>
    </source>
</evidence>
<accession>A0A6F8VHE4</accession>
<dbReference type="KEGG" id="slac:SKTS_30710"/>
<dbReference type="Proteomes" id="UP000502260">
    <property type="component" value="Chromosome"/>
</dbReference>
<name>A0A6F8VHE4_9PROT</name>
<reference evidence="2" key="1">
    <citation type="submission" date="2020-03" db="EMBL/GenBank/DDBJ databases">
        <title>Complete genome sequence of sulfur-oxidizing bacterium skT11.</title>
        <authorList>
            <person name="Kanda M."/>
            <person name="Kojima H."/>
            <person name="Fukui M."/>
        </authorList>
    </citation>
    <scope>NUCLEOTIDE SEQUENCE [LARGE SCALE GENOMIC DNA]</scope>
    <source>
        <strain evidence="2">skT11</strain>
    </source>
</reference>
<evidence type="ECO:0000313" key="1">
    <source>
        <dbReference type="EMBL" id="BCB28185.1"/>
    </source>
</evidence>
<organism evidence="1 2">
    <name type="scientific">Sulfurimicrobium lacus</name>
    <dbReference type="NCBI Taxonomy" id="2715678"/>
    <lineage>
        <taxon>Bacteria</taxon>
        <taxon>Pseudomonadati</taxon>
        <taxon>Pseudomonadota</taxon>
        <taxon>Betaproteobacteria</taxon>
        <taxon>Nitrosomonadales</taxon>
        <taxon>Sulfuricellaceae</taxon>
        <taxon>Sulfurimicrobium</taxon>
    </lineage>
</organism>
<sequence>MTTSTLKNLIKSTMFRFNTLANASSFANRATYPMRLVLGDHDGERGEYWVVTPADASRLERAGYEMA</sequence>
<dbReference type="AlphaFoldDB" id="A0A6F8VHE4"/>
<proteinExistence type="predicted"/>
<keyword evidence="2" id="KW-1185">Reference proteome</keyword>
<dbReference type="RefSeq" id="WP_173067135.1">
    <property type="nucleotide sequence ID" value="NZ_AP022853.1"/>
</dbReference>
<dbReference type="EMBL" id="AP022853">
    <property type="protein sequence ID" value="BCB28185.1"/>
    <property type="molecule type" value="Genomic_DNA"/>
</dbReference>
<gene>
    <name evidence="1" type="ORF">SKTS_30710</name>
</gene>
<protein>
    <submittedName>
        <fullName evidence="1">Uncharacterized protein</fullName>
    </submittedName>
</protein>